<evidence type="ECO:0000313" key="1">
    <source>
        <dbReference type="EMBL" id="KAF8901904.1"/>
    </source>
</evidence>
<dbReference type="AlphaFoldDB" id="A0A9P5TP02"/>
<dbReference type="Proteomes" id="UP000724874">
    <property type="component" value="Unassembled WGS sequence"/>
</dbReference>
<reference evidence="1" key="1">
    <citation type="submission" date="2020-11" db="EMBL/GenBank/DDBJ databases">
        <authorList>
            <consortium name="DOE Joint Genome Institute"/>
            <person name="Ahrendt S."/>
            <person name="Riley R."/>
            <person name="Andreopoulos W."/>
            <person name="LaButti K."/>
            <person name="Pangilinan J."/>
            <person name="Ruiz-duenas F.J."/>
            <person name="Barrasa J.M."/>
            <person name="Sanchez-Garcia M."/>
            <person name="Camarero S."/>
            <person name="Miyauchi S."/>
            <person name="Serrano A."/>
            <person name="Linde D."/>
            <person name="Babiker R."/>
            <person name="Drula E."/>
            <person name="Ayuso-Fernandez I."/>
            <person name="Pacheco R."/>
            <person name="Padilla G."/>
            <person name="Ferreira P."/>
            <person name="Barriuso J."/>
            <person name="Kellner H."/>
            <person name="Castanera R."/>
            <person name="Alfaro M."/>
            <person name="Ramirez L."/>
            <person name="Pisabarro A.G."/>
            <person name="Kuo A."/>
            <person name="Tritt A."/>
            <person name="Lipzen A."/>
            <person name="He G."/>
            <person name="Yan M."/>
            <person name="Ng V."/>
            <person name="Cullen D."/>
            <person name="Martin F."/>
            <person name="Rosso M.-N."/>
            <person name="Henrissat B."/>
            <person name="Hibbett D."/>
            <person name="Martinez A.T."/>
            <person name="Grigoriev I.V."/>
        </authorList>
    </citation>
    <scope>NUCLEOTIDE SEQUENCE</scope>
    <source>
        <strain evidence="1">AH 44721</strain>
    </source>
</reference>
<dbReference type="OrthoDB" id="2563669at2759"/>
<organism evidence="1 2">
    <name type="scientific">Gymnopilus junonius</name>
    <name type="common">Spectacular rustgill mushroom</name>
    <name type="synonym">Gymnopilus spectabilis subsp. junonius</name>
    <dbReference type="NCBI Taxonomy" id="109634"/>
    <lineage>
        <taxon>Eukaryota</taxon>
        <taxon>Fungi</taxon>
        <taxon>Dikarya</taxon>
        <taxon>Basidiomycota</taxon>
        <taxon>Agaricomycotina</taxon>
        <taxon>Agaricomycetes</taxon>
        <taxon>Agaricomycetidae</taxon>
        <taxon>Agaricales</taxon>
        <taxon>Agaricineae</taxon>
        <taxon>Hymenogastraceae</taxon>
        <taxon>Gymnopilus</taxon>
    </lineage>
</organism>
<evidence type="ECO:0000313" key="2">
    <source>
        <dbReference type="Proteomes" id="UP000724874"/>
    </source>
</evidence>
<gene>
    <name evidence="1" type="ORF">CPB84DRAFT_1776986</name>
</gene>
<name>A0A9P5TP02_GYMJU</name>
<sequence length="309" mass="32917">MSVIFRACCIQLDARLHRTIQTRSGNPSPIISVMMKSILRFIILSTLVKLTLQSGNCTDGKIQCGPGSVCCAAEDNCNFNRGIPVCENFQQPLITGFLGQPCADPYLSKSLCFSMSYLQLYIIAIGTVCFNSGLDQVVLCVNTYGTTSAALPSATQGFTPSASLIPKNDANILFNPSEAWNSSNTAPSCSPSQQNSELRITTAIDATVSFNYTGRVFAVFVDGFNTTDVIDTFSGPNSALPQCYPLLYIGPSPNAPNGTTESSGQFDSFAIPSSQIQSGSISGKKANGLVLMISGLAVVFHLFELSSFI</sequence>
<proteinExistence type="predicted"/>
<accession>A0A9P5TP02</accession>
<comment type="caution">
    <text evidence="1">The sequence shown here is derived from an EMBL/GenBank/DDBJ whole genome shotgun (WGS) entry which is preliminary data.</text>
</comment>
<dbReference type="EMBL" id="JADNYJ010000039">
    <property type="protein sequence ID" value="KAF8901904.1"/>
    <property type="molecule type" value="Genomic_DNA"/>
</dbReference>
<keyword evidence="2" id="KW-1185">Reference proteome</keyword>
<protein>
    <submittedName>
        <fullName evidence="1">Uncharacterized protein</fullName>
    </submittedName>
</protein>